<keyword evidence="8" id="KW-0547">Nucleotide-binding</keyword>
<dbReference type="GO" id="GO:0005524">
    <property type="term" value="F:ATP binding"/>
    <property type="evidence" value="ECO:0007669"/>
    <property type="project" value="UniProtKB-KW"/>
</dbReference>
<protein>
    <recommendedName>
        <fullName evidence="4">nicotinate-nucleotide adenylyltransferase</fullName>
        <ecNumber evidence="4">2.7.7.18</ecNumber>
    </recommendedName>
    <alternativeName>
        <fullName evidence="13">Deamido-NAD(+) diphosphorylase</fullName>
    </alternativeName>
    <alternativeName>
        <fullName evidence="12">Deamido-NAD(+) pyrophosphorylase</fullName>
    </alternativeName>
    <alternativeName>
        <fullName evidence="11">Nicotinate mononucleotide adenylyltransferase</fullName>
    </alternativeName>
</protein>
<accession>A0A2V1GTC2</accession>
<reference evidence="16 17" key="1">
    <citation type="submission" date="2018-04" db="EMBL/GenBank/DDBJ databases">
        <title>Thalassorhabdus spongiae gen. nov., sp. nov., isolated from a marine sponge in South-West Iceland.</title>
        <authorList>
            <person name="Knobloch S."/>
            <person name="Daussin A."/>
            <person name="Johannsson R."/>
            <person name="Marteinsson V.T."/>
        </authorList>
    </citation>
    <scope>NUCLEOTIDE SEQUENCE [LARGE SCALE GENOMIC DNA]</scope>
    <source>
        <strain evidence="16 17">Hp12</strain>
    </source>
</reference>
<dbReference type="Gene3D" id="3.40.50.620">
    <property type="entry name" value="HUPs"/>
    <property type="match status" value="1"/>
</dbReference>
<dbReference type="GO" id="GO:0009435">
    <property type="term" value="P:NAD+ biosynthetic process"/>
    <property type="evidence" value="ECO:0007669"/>
    <property type="project" value="InterPro"/>
</dbReference>
<keyword evidence="9" id="KW-0067">ATP-binding</keyword>
<comment type="function">
    <text evidence="1">Catalyzes the reversible adenylation of nicotinate mononucleotide (NaMN) to nicotinic acid adenine dinucleotide (NaAD).</text>
</comment>
<evidence type="ECO:0000313" key="16">
    <source>
        <dbReference type="EMBL" id="PVZ64945.1"/>
    </source>
</evidence>
<feature type="domain" description="Cytidyltransferase-like" evidence="15">
    <location>
        <begin position="8"/>
        <end position="154"/>
    </location>
</feature>
<evidence type="ECO:0000256" key="5">
    <source>
        <dbReference type="ARBA" id="ARBA00022642"/>
    </source>
</evidence>
<evidence type="ECO:0000256" key="6">
    <source>
        <dbReference type="ARBA" id="ARBA00022679"/>
    </source>
</evidence>
<comment type="pathway">
    <text evidence="2">Cofactor biosynthesis; NAD(+) biosynthesis; deamido-NAD(+) from nicotinate D-ribonucleotide: step 1/1.</text>
</comment>
<keyword evidence="6 16" id="KW-0808">Transferase</keyword>
<dbReference type="Pfam" id="PF01467">
    <property type="entry name" value="CTP_transf_like"/>
    <property type="match status" value="1"/>
</dbReference>
<dbReference type="Proteomes" id="UP000244906">
    <property type="component" value="Unassembled WGS sequence"/>
</dbReference>
<evidence type="ECO:0000256" key="7">
    <source>
        <dbReference type="ARBA" id="ARBA00022695"/>
    </source>
</evidence>
<sequence length="182" mass="21107">MQMEHIAIYGAAFDPPHLGHMDVVQQLLQQFDAVWLIPSAKHAFGKQMSDYQLRLKMLEIITTEQISERDRIVISTLEQDLLEIAPNQKAIFSFDLLNEVQKRQPQSHISLVVGPDNAKPDVWKKFYRHQDIERDFNLIVAEERLPIRSTDCRKLLRTTNDDLSHFTGAGLAGWLRKNNLYI</sequence>
<dbReference type="SUPFAM" id="SSF52374">
    <property type="entry name" value="Nucleotidylyl transferase"/>
    <property type="match status" value="1"/>
</dbReference>
<keyword evidence="5" id="KW-0662">Pyridine nucleotide biosynthesis</keyword>
<evidence type="ECO:0000256" key="1">
    <source>
        <dbReference type="ARBA" id="ARBA00002324"/>
    </source>
</evidence>
<evidence type="ECO:0000256" key="10">
    <source>
        <dbReference type="ARBA" id="ARBA00023027"/>
    </source>
</evidence>
<dbReference type="PANTHER" id="PTHR39321:SF3">
    <property type="entry name" value="PHOSPHOPANTETHEINE ADENYLYLTRANSFERASE"/>
    <property type="match status" value="1"/>
</dbReference>
<evidence type="ECO:0000256" key="12">
    <source>
        <dbReference type="ARBA" id="ARBA00033140"/>
    </source>
</evidence>
<dbReference type="EC" id="2.7.7.18" evidence="4"/>
<gene>
    <name evidence="16" type="ORF">DC094_18965</name>
</gene>
<evidence type="ECO:0000256" key="4">
    <source>
        <dbReference type="ARBA" id="ARBA00012389"/>
    </source>
</evidence>
<dbReference type="InterPro" id="IPR004821">
    <property type="entry name" value="Cyt_trans-like"/>
</dbReference>
<dbReference type="GO" id="GO:0004515">
    <property type="term" value="F:nicotinate-nucleotide adenylyltransferase activity"/>
    <property type="evidence" value="ECO:0007669"/>
    <property type="project" value="UniProtKB-EC"/>
</dbReference>
<keyword evidence="10" id="KW-0520">NAD</keyword>
<evidence type="ECO:0000256" key="14">
    <source>
        <dbReference type="ARBA" id="ARBA00048721"/>
    </source>
</evidence>
<evidence type="ECO:0000259" key="15">
    <source>
        <dbReference type="Pfam" id="PF01467"/>
    </source>
</evidence>
<evidence type="ECO:0000256" key="9">
    <source>
        <dbReference type="ARBA" id="ARBA00022840"/>
    </source>
</evidence>
<organism evidence="16 17">
    <name type="scientific">Pelagibaculum spongiae</name>
    <dbReference type="NCBI Taxonomy" id="2080658"/>
    <lineage>
        <taxon>Bacteria</taxon>
        <taxon>Pseudomonadati</taxon>
        <taxon>Pseudomonadota</taxon>
        <taxon>Gammaproteobacteria</taxon>
        <taxon>Oceanospirillales</taxon>
        <taxon>Pelagibaculum</taxon>
    </lineage>
</organism>
<evidence type="ECO:0000256" key="3">
    <source>
        <dbReference type="ARBA" id="ARBA00009014"/>
    </source>
</evidence>
<dbReference type="PANTHER" id="PTHR39321">
    <property type="entry name" value="NICOTINATE-NUCLEOTIDE ADENYLYLTRANSFERASE-RELATED"/>
    <property type="match status" value="1"/>
</dbReference>
<name>A0A2V1GTC2_9GAMM</name>
<evidence type="ECO:0000256" key="8">
    <source>
        <dbReference type="ARBA" id="ARBA00022741"/>
    </source>
</evidence>
<comment type="similarity">
    <text evidence="3">Belongs to the NadD family.</text>
</comment>
<comment type="catalytic activity">
    <reaction evidence="14">
        <text>nicotinate beta-D-ribonucleotide + ATP + H(+) = deamido-NAD(+) + diphosphate</text>
        <dbReference type="Rhea" id="RHEA:22860"/>
        <dbReference type="ChEBI" id="CHEBI:15378"/>
        <dbReference type="ChEBI" id="CHEBI:30616"/>
        <dbReference type="ChEBI" id="CHEBI:33019"/>
        <dbReference type="ChEBI" id="CHEBI:57502"/>
        <dbReference type="ChEBI" id="CHEBI:58437"/>
        <dbReference type="EC" id="2.7.7.18"/>
    </reaction>
</comment>
<evidence type="ECO:0000256" key="11">
    <source>
        <dbReference type="ARBA" id="ARBA00031253"/>
    </source>
</evidence>
<keyword evidence="17" id="KW-1185">Reference proteome</keyword>
<dbReference type="AlphaFoldDB" id="A0A2V1GTC2"/>
<proteinExistence type="inferred from homology"/>
<evidence type="ECO:0000313" key="17">
    <source>
        <dbReference type="Proteomes" id="UP000244906"/>
    </source>
</evidence>
<dbReference type="EMBL" id="QDDL01000011">
    <property type="protein sequence ID" value="PVZ64945.1"/>
    <property type="molecule type" value="Genomic_DNA"/>
</dbReference>
<dbReference type="NCBIfam" id="TIGR00125">
    <property type="entry name" value="cyt_tran_rel"/>
    <property type="match status" value="1"/>
</dbReference>
<dbReference type="InterPro" id="IPR014729">
    <property type="entry name" value="Rossmann-like_a/b/a_fold"/>
</dbReference>
<comment type="caution">
    <text evidence="16">The sequence shown here is derived from an EMBL/GenBank/DDBJ whole genome shotgun (WGS) entry which is preliminary data.</text>
</comment>
<dbReference type="InterPro" id="IPR005248">
    <property type="entry name" value="NadD/NMNAT"/>
</dbReference>
<evidence type="ECO:0000256" key="13">
    <source>
        <dbReference type="ARBA" id="ARBA00033353"/>
    </source>
</evidence>
<evidence type="ECO:0000256" key="2">
    <source>
        <dbReference type="ARBA" id="ARBA00005019"/>
    </source>
</evidence>
<keyword evidence="7 16" id="KW-0548">Nucleotidyltransferase</keyword>